<gene>
    <name evidence="7" type="ORF">IAB88_07300</name>
</gene>
<dbReference type="GO" id="GO:0016020">
    <property type="term" value="C:membrane"/>
    <property type="evidence" value="ECO:0007669"/>
    <property type="project" value="UniProtKB-SubCell"/>
</dbReference>
<evidence type="ECO:0000256" key="3">
    <source>
        <dbReference type="ARBA" id="ARBA00022692"/>
    </source>
</evidence>
<evidence type="ECO:0000313" key="8">
    <source>
        <dbReference type="Proteomes" id="UP000823598"/>
    </source>
</evidence>
<feature type="transmembrane region" description="Helical" evidence="6">
    <location>
        <begin position="151"/>
        <end position="179"/>
    </location>
</feature>
<name>A0A9D9IRJ4_9BACT</name>
<sequence>MDPIFTVIVVILAVLAVLDLIVGVSNDAVNFLNSALGCNVAKRWIILSVAAVGIMLGVITSNGMMEVARNGVFHPGMFTFEEIMVLFVGIMLTDVIVLNTFNSLGLPTSTTVSLVFELLGSSIAVACYKIWNSPDMTFGNIAEFINADKALVIISGILSSVVIAFTVGAILMYISRIIFSFKYAKSLKRYGAVWCGISIVGIVYFAIFKGMKSSGLITPEFDHLINDHIYVSLFVVWVAASLLLWIMQRLKINIMKFTILSGTFALALAFAGNDLVNFIGVPIAGFDSYGFAMDSGDMSMPMSQLAEPAHVNIWFLILSGIIMSVTLFLSKDAMKVAETQINLSSQNSEEERFGSNRFSRALVSLAINLNKAYNSVIPKRLQEKINSRFIPDETVTRDSAYDYIRAIVNLTAAASLICLGTSLKLPLSTTYVIFMVSMGSSLADRAWGRDSAVYRITGVVVVIMGWFVTAIAGISISFVVGLLLSWGGWIALAVLCVLCGYI</sequence>
<evidence type="ECO:0000256" key="1">
    <source>
        <dbReference type="ARBA" id="ARBA00004141"/>
    </source>
</evidence>
<keyword evidence="6" id="KW-0592">Phosphate transport</keyword>
<feature type="transmembrane region" description="Helical" evidence="6">
    <location>
        <begin position="6"/>
        <end position="24"/>
    </location>
</feature>
<dbReference type="PANTHER" id="PTHR11101:SF16">
    <property type="entry name" value="PHOSPHATE TRANSPORTER"/>
    <property type="match status" value="1"/>
</dbReference>
<dbReference type="InterPro" id="IPR001204">
    <property type="entry name" value="Phos_transporter"/>
</dbReference>
<evidence type="ECO:0000256" key="4">
    <source>
        <dbReference type="ARBA" id="ARBA00022989"/>
    </source>
</evidence>
<dbReference type="Pfam" id="PF01384">
    <property type="entry name" value="PHO4"/>
    <property type="match status" value="1"/>
</dbReference>
<evidence type="ECO:0000256" key="6">
    <source>
        <dbReference type="RuleBase" id="RU363058"/>
    </source>
</evidence>
<comment type="caution">
    <text evidence="7">The sequence shown here is derived from an EMBL/GenBank/DDBJ whole genome shotgun (WGS) entry which is preliminary data.</text>
</comment>
<evidence type="ECO:0000256" key="2">
    <source>
        <dbReference type="ARBA" id="ARBA00022448"/>
    </source>
</evidence>
<feature type="transmembrane region" description="Helical" evidence="6">
    <location>
        <begin position="482"/>
        <end position="501"/>
    </location>
</feature>
<comment type="subcellular location">
    <subcellularLocation>
        <location evidence="1 6">Membrane</location>
        <topology evidence="1 6">Multi-pass membrane protein</topology>
    </subcellularLocation>
</comment>
<accession>A0A9D9IRJ4</accession>
<dbReference type="GO" id="GO:0035435">
    <property type="term" value="P:phosphate ion transmembrane transport"/>
    <property type="evidence" value="ECO:0007669"/>
    <property type="project" value="TreeGrafter"/>
</dbReference>
<keyword evidence="5 6" id="KW-0472">Membrane</keyword>
<keyword evidence="3 6" id="KW-0812">Transmembrane</keyword>
<dbReference type="GO" id="GO:0005315">
    <property type="term" value="F:phosphate transmembrane transporter activity"/>
    <property type="evidence" value="ECO:0007669"/>
    <property type="project" value="InterPro"/>
</dbReference>
<feature type="transmembrane region" description="Helical" evidence="6">
    <location>
        <begin position="44"/>
        <end position="63"/>
    </location>
</feature>
<feature type="transmembrane region" description="Helical" evidence="6">
    <location>
        <begin position="83"/>
        <end position="101"/>
    </location>
</feature>
<feature type="transmembrane region" description="Helical" evidence="6">
    <location>
        <begin position="191"/>
        <end position="208"/>
    </location>
</feature>
<reference evidence="7" key="2">
    <citation type="journal article" date="2021" name="PeerJ">
        <title>Extensive microbial diversity within the chicken gut microbiome revealed by metagenomics and culture.</title>
        <authorList>
            <person name="Gilroy R."/>
            <person name="Ravi A."/>
            <person name="Getino M."/>
            <person name="Pursley I."/>
            <person name="Horton D.L."/>
            <person name="Alikhan N.F."/>
            <person name="Baker D."/>
            <person name="Gharbi K."/>
            <person name="Hall N."/>
            <person name="Watson M."/>
            <person name="Adriaenssens E.M."/>
            <person name="Foster-Nyarko E."/>
            <person name="Jarju S."/>
            <person name="Secka A."/>
            <person name="Antonio M."/>
            <person name="Oren A."/>
            <person name="Chaudhuri R.R."/>
            <person name="La Ragione R."/>
            <person name="Hildebrand F."/>
            <person name="Pallen M.J."/>
        </authorList>
    </citation>
    <scope>NUCLEOTIDE SEQUENCE</scope>
    <source>
        <strain evidence="7">6919</strain>
    </source>
</reference>
<evidence type="ECO:0000313" key="7">
    <source>
        <dbReference type="EMBL" id="MBO8476784.1"/>
    </source>
</evidence>
<evidence type="ECO:0000256" key="5">
    <source>
        <dbReference type="ARBA" id="ARBA00023136"/>
    </source>
</evidence>
<feature type="transmembrane region" description="Helical" evidence="6">
    <location>
        <begin position="228"/>
        <end position="247"/>
    </location>
</feature>
<feature type="transmembrane region" description="Helical" evidence="6">
    <location>
        <begin position="454"/>
        <end position="476"/>
    </location>
</feature>
<feature type="transmembrane region" description="Helical" evidence="6">
    <location>
        <begin position="311"/>
        <end position="329"/>
    </location>
</feature>
<comment type="similarity">
    <text evidence="6">Belongs to the inorganic phosphate transporter (PiT) (TC 2.A.20) family.</text>
</comment>
<feature type="transmembrane region" description="Helical" evidence="6">
    <location>
        <begin position="254"/>
        <end position="272"/>
    </location>
</feature>
<keyword evidence="2 6" id="KW-0813">Transport</keyword>
<proteinExistence type="inferred from homology"/>
<keyword evidence="4 6" id="KW-1133">Transmembrane helix</keyword>
<feature type="non-terminal residue" evidence="7">
    <location>
        <position position="502"/>
    </location>
</feature>
<dbReference type="Proteomes" id="UP000823598">
    <property type="component" value="Unassembled WGS sequence"/>
</dbReference>
<protein>
    <recommendedName>
        <fullName evidence="6">Phosphate transporter</fullName>
    </recommendedName>
</protein>
<dbReference type="AlphaFoldDB" id="A0A9D9IRJ4"/>
<reference evidence="7" key="1">
    <citation type="submission" date="2020-10" db="EMBL/GenBank/DDBJ databases">
        <authorList>
            <person name="Gilroy R."/>
        </authorList>
    </citation>
    <scope>NUCLEOTIDE SEQUENCE</scope>
    <source>
        <strain evidence="7">6919</strain>
    </source>
</reference>
<feature type="transmembrane region" description="Helical" evidence="6">
    <location>
        <begin position="113"/>
        <end position="131"/>
    </location>
</feature>
<dbReference type="PANTHER" id="PTHR11101">
    <property type="entry name" value="PHOSPHATE TRANSPORTER"/>
    <property type="match status" value="1"/>
</dbReference>
<organism evidence="7 8">
    <name type="scientific">Candidatus Limisoma faecipullorum</name>
    <dbReference type="NCBI Taxonomy" id="2840854"/>
    <lineage>
        <taxon>Bacteria</taxon>
        <taxon>Pseudomonadati</taxon>
        <taxon>Bacteroidota</taxon>
        <taxon>Bacteroidia</taxon>
        <taxon>Bacteroidales</taxon>
        <taxon>Candidatus Limisoma</taxon>
    </lineage>
</organism>
<dbReference type="EMBL" id="JADIMC010000084">
    <property type="protein sequence ID" value="MBO8476784.1"/>
    <property type="molecule type" value="Genomic_DNA"/>
</dbReference>